<dbReference type="InterPro" id="IPR011649">
    <property type="entry name" value="KaiB_domain"/>
</dbReference>
<dbReference type="OrthoDB" id="5458519at2"/>
<dbReference type="InterPro" id="IPR039022">
    <property type="entry name" value="KaiB-like"/>
</dbReference>
<gene>
    <name evidence="2" type="ORF">H2LOC_010400</name>
</gene>
<proteinExistence type="predicted"/>
<protein>
    <submittedName>
        <fullName evidence="2">Circadian clock protein KaiB</fullName>
    </submittedName>
</protein>
<name>A0A6B8KHW1_9HYPH</name>
<feature type="domain" description="KaiB" evidence="1">
    <location>
        <begin position="20"/>
        <end position="101"/>
    </location>
</feature>
<dbReference type="RefSeq" id="WP_136496331.1">
    <property type="nucleotide sequence ID" value="NZ_CP046052.1"/>
</dbReference>
<dbReference type="Gene3D" id="3.40.30.10">
    <property type="entry name" value="Glutaredoxin"/>
    <property type="match status" value="1"/>
</dbReference>
<accession>A0A6B8KHW1</accession>
<dbReference type="GO" id="GO:0048511">
    <property type="term" value="P:rhythmic process"/>
    <property type="evidence" value="ECO:0007669"/>
    <property type="project" value="InterPro"/>
</dbReference>
<dbReference type="AlphaFoldDB" id="A0A6B8KHW1"/>
<dbReference type="KEGG" id="mhey:H2LOC_010400"/>
<reference evidence="2 3" key="1">
    <citation type="submission" date="2019-11" db="EMBL/GenBank/DDBJ databases">
        <title>The genome sequence of Methylocystis heyeri.</title>
        <authorList>
            <person name="Oshkin I.Y."/>
            <person name="Miroshnikov K."/>
            <person name="Dedysh S.N."/>
        </authorList>
    </citation>
    <scope>NUCLEOTIDE SEQUENCE [LARGE SCALE GENOMIC DNA]</scope>
    <source>
        <strain evidence="2 3">H2</strain>
    </source>
</reference>
<keyword evidence="3" id="KW-1185">Reference proteome</keyword>
<dbReference type="InterPro" id="IPR036249">
    <property type="entry name" value="Thioredoxin-like_sf"/>
</dbReference>
<dbReference type="Proteomes" id="UP000309061">
    <property type="component" value="Chromosome"/>
</dbReference>
<dbReference type="EMBL" id="CP046052">
    <property type="protein sequence ID" value="QGM46070.1"/>
    <property type="molecule type" value="Genomic_DNA"/>
</dbReference>
<evidence type="ECO:0000313" key="3">
    <source>
        <dbReference type="Proteomes" id="UP000309061"/>
    </source>
</evidence>
<dbReference type="SUPFAM" id="SSF52833">
    <property type="entry name" value="Thioredoxin-like"/>
    <property type="match status" value="1"/>
</dbReference>
<dbReference type="Pfam" id="PF07689">
    <property type="entry name" value="KaiB"/>
    <property type="match status" value="1"/>
</dbReference>
<evidence type="ECO:0000259" key="1">
    <source>
        <dbReference type="SMART" id="SM01248"/>
    </source>
</evidence>
<dbReference type="PANTHER" id="PTHR41709:SF2">
    <property type="entry name" value="CIRCADIAN CLOCK PROTEIN KAIB2"/>
    <property type="match status" value="1"/>
</dbReference>
<dbReference type="SMART" id="SM01248">
    <property type="entry name" value="KaiB"/>
    <property type="match status" value="1"/>
</dbReference>
<dbReference type="PANTHER" id="PTHR41709">
    <property type="entry name" value="KAIB-LIKE PROTEIN 1"/>
    <property type="match status" value="1"/>
</dbReference>
<dbReference type="CDD" id="cd02978">
    <property type="entry name" value="KaiB_like"/>
    <property type="match status" value="1"/>
</dbReference>
<organism evidence="2 3">
    <name type="scientific">Methylocystis heyeri</name>
    <dbReference type="NCBI Taxonomy" id="391905"/>
    <lineage>
        <taxon>Bacteria</taxon>
        <taxon>Pseudomonadati</taxon>
        <taxon>Pseudomonadota</taxon>
        <taxon>Alphaproteobacteria</taxon>
        <taxon>Hyphomicrobiales</taxon>
        <taxon>Methylocystaceae</taxon>
        <taxon>Methylocystis</taxon>
    </lineage>
</organism>
<evidence type="ECO:0000313" key="2">
    <source>
        <dbReference type="EMBL" id="QGM46070.1"/>
    </source>
</evidence>
<sequence length="107" mass="12295">MTRNADVLPDFNSNENWDLRLYVAGHTDKSLRAIKNLNRICTEYLEGRYSIEVIDLLERPQLAQGDQIIAIPTLVRRLPEPIKKIIGDLSNEQRVLIGLDIRPHALH</sequence>